<dbReference type="PANTHER" id="PTHR47505">
    <property type="entry name" value="DNA UTILIZATION PROTEIN YHGH"/>
    <property type="match status" value="1"/>
</dbReference>
<dbReference type="InterPro" id="IPR029057">
    <property type="entry name" value="PRTase-like"/>
</dbReference>
<dbReference type="PANTHER" id="PTHR47505:SF1">
    <property type="entry name" value="DNA UTILIZATION PROTEIN YHGH"/>
    <property type="match status" value="1"/>
</dbReference>
<dbReference type="RefSeq" id="WP_173164143.1">
    <property type="nucleotide sequence ID" value="NZ_CP053716.1"/>
</dbReference>
<dbReference type="Gene3D" id="3.40.50.2020">
    <property type="match status" value="1"/>
</dbReference>
<organism evidence="3 4">
    <name type="scientific">Berryella wangjianweii</name>
    <dbReference type="NCBI Taxonomy" id="2734634"/>
    <lineage>
        <taxon>Bacteria</taxon>
        <taxon>Bacillati</taxon>
        <taxon>Actinomycetota</taxon>
        <taxon>Coriobacteriia</taxon>
        <taxon>Eggerthellales</taxon>
        <taxon>Eggerthellaceae</taxon>
        <taxon>Berryella</taxon>
    </lineage>
</organism>
<dbReference type="InterPro" id="IPR000836">
    <property type="entry name" value="PRTase_dom"/>
</dbReference>
<dbReference type="CDD" id="cd06223">
    <property type="entry name" value="PRTases_typeI"/>
    <property type="match status" value="1"/>
</dbReference>
<dbReference type="KEGG" id="bwa:HLV38_02915"/>
<sequence>MTWPTRCCVCERAGCALCASCEGSLPYLDRWTACPTCGAAFGAVQCTECCPQRLAALGREALPFAGCASAVRFDARTGRIVRVYKDLGEQRLALDMARLMARAVPPEWRADAIAFVPASREALTRRGFDHAELLACALSSLMKLPVCAALDRPRAHDQRKLGRAARVSNLASALRAHPSACQGRSLLLADDVMTTGSTLCAAADTLLEAGAGTVRALTFARV</sequence>
<comment type="similarity">
    <text evidence="1">Belongs to the ComF/GntX family.</text>
</comment>
<evidence type="ECO:0000259" key="2">
    <source>
        <dbReference type="Pfam" id="PF00156"/>
    </source>
</evidence>
<evidence type="ECO:0000313" key="4">
    <source>
        <dbReference type="Proteomes" id="UP000503297"/>
    </source>
</evidence>
<proteinExistence type="inferred from homology"/>
<evidence type="ECO:0000256" key="1">
    <source>
        <dbReference type="ARBA" id="ARBA00008007"/>
    </source>
</evidence>
<dbReference type="AlphaFoldDB" id="A0A6M8IZN3"/>
<dbReference type="InterPro" id="IPR051910">
    <property type="entry name" value="ComF/GntX_DNA_util-trans"/>
</dbReference>
<name>A0A6M8IZN3_9ACTN</name>
<keyword evidence="4" id="KW-1185">Reference proteome</keyword>
<feature type="domain" description="Phosphoribosyltransferase" evidence="2">
    <location>
        <begin position="177"/>
        <end position="220"/>
    </location>
</feature>
<accession>A0A6M8IZN3</accession>
<dbReference type="Pfam" id="PF00156">
    <property type="entry name" value="Pribosyltran"/>
    <property type="match status" value="1"/>
</dbReference>
<dbReference type="EMBL" id="CP053716">
    <property type="protein sequence ID" value="QKF07190.1"/>
    <property type="molecule type" value="Genomic_DNA"/>
</dbReference>
<dbReference type="SUPFAM" id="SSF53271">
    <property type="entry name" value="PRTase-like"/>
    <property type="match status" value="1"/>
</dbReference>
<reference evidence="4" key="1">
    <citation type="submission" date="2020-05" db="EMBL/GenBank/DDBJ databases">
        <title>Novel species in genus Nocardioides.</title>
        <authorList>
            <person name="Zhang G."/>
        </authorList>
    </citation>
    <scope>NUCLEOTIDE SEQUENCE [LARGE SCALE GENOMIC DNA]</scope>
    <source>
        <strain evidence="4">zg-1050</strain>
    </source>
</reference>
<dbReference type="Proteomes" id="UP000503297">
    <property type="component" value="Chromosome"/>
</dbReference>
<evidence type="ECO:0000313" key="3">
    <source>
        <dbReference type="EMBL" id="QKF07190.1"/>
    </source>
</evidence>
<gene>
    <name evidence="3" type="ORF">HLV38_02915</name>
</gene>
<protein>
    <submittedName>
        <fullName evidence="3">ComF family protein</fullName>
    </submittedName>
</protein>